<dbReference type="EMBL" id="CABFNS010001110">
    <property type="protein sequence ID" value="VUC38134.1"/>
    <property type="molecule type" value="Genomic_DNA"/>
</dbReference>
<keyword evidence="2" id="KW-1185">Reference proteome</keyword>
<organism evidence="1 2">
    <name type="scientific">Bionectria ochroleuca</name>
    <name type="common">Gliocladium roseum</name>
    <dbReference type="NCBI Taxonomy" id="29856"/>
    <lineage>
        <taxon>Eukaryota</taxon>
        <taxon>Fungi</taxon>
        <taxon>Dikarya</taxon>
        <taxon>Ascomycota</taxon>
        <taxon>Pezizomycotina</taxon>
        <taxon>Sordariomycetes</taxon>
        <taxon>Hypocreomycetidae</taxon>
        <taxon>Hypocreales</taxon>
        <taxon>Bionectriaceae</taxon>
        <taxon>Clonostachys</taxon>
    </lineage>
</organism>
<accession>A0ABY6V2Z2</accession>
<comment type="caution">
    <text evidence="1">The sequence shown here is derived from an EMBL/GenBank/DDBJ whole genome shotgun (WGS) entry which is preliminary data.</text>
</comment>
<reference evidence="1 2" key="1">
    <citation type="submission" date="2019-06" db="EMBL/GenBank/DDBJ databases">
        <authorList>
            <person name="Broberg M."/>
        </authorList>
    </citation>
    <scope>NUCLEOTIDE SEQUENCE [LARGE SCALE GENOMIC DNA]</scope>
</reference>
<gene>
    <name evidence="1" type="ORF">CLO192961_LOCUS494339</name>
</gene>
<name>A0ABY6V2Z2_BIOOC</name>
<evidence type="ECO:0000313" key="2">
    <source>
        <dbReference type="Proteomes" id="UP000766486"/>
    </source>
</evidence>
<evidence type="ECO:0000313" key="1">
    <source>
        <dbReference type="EMBL" id="VUC38134.1"/>
    </source>
</evidence>
<proteinExistence type="predicted"/>
<sequence length="85" mass="9269">MQVPNLGIDDHLIEPRIGASECIRPYSNVDQRDFAIVNQLTLPNSAACLKTQPPESPGSIRSWAAAGLESKAFSPHPEKWTPKSS</sequence>
<protein>
    <submittedName>
        <fullName evidence="1">Uncharacterized protein</fullName>
    </submittedName>
</protein>
<dbReference type="Proteomes" id="UP000766486">
    <property type="component" value="Unassembled WGS sequence"/>
</dbReference>